<dbReference type="Gene3D" id="2.170.120.12">
    <property type="entry name" value="DNA-directed RNA polymerase, insert domain"/>
    <property type="match status" value="1"/>
</dbReference>
<reference evidence="1 2" key="1">
    <citation type="journal article" date="2020" name="bioRxiv">
        <title>Sequence and annotation of 42 cannabis genomes reveals extensive copy number variation in cannabinoid synthesis and pathogen resistance genes.</title>
        <authorList>
            <person name="Mckernan K.J."/>
            <person name="Helbert Y."/>
            <person name="Kane L.T."/>
            <person name="Ebling H."/>
            <person name="Zhang L."/>
            <person name="Liu B."/>
            <person name="Eaton Z."/>
            <person name="Mclaughlin S."/>
            <person name="Kingan S."/>
            <person name="Baybayan P."/>
            <person name="Concepcion G."/>
            <person name="Jordan M."/>
            <person name="Riva A."/>
            <person name="Barbazuk W."/>
            <person name="Harkins T."/>
        </authorList>
    </citation>
    <scope>NUCLEOTIDE SEQUENCE [LARGE SCALE GENOMIC DNA]</scope>
    <source>
        <strain evidence="2">cv. Jamaican Lion 4</strain>
        <tissue evidence="1">Leaf</tissue>
    </source>
</reference>
<dbReference type="InterPro" id="IPR036643">
    <property type="entry name" value="RNApol_insert_sf"/>
</dbReference>
<dbReference type="AlphaFoldDB" id="A0A7J6FTN7"/>
<name>A0A7J6FTN7_CANSA</name>
<dbReference type="SUPFAM" id="SSF56553">
    <property type="entry name" value="Insert subdomain of RNA polymerase alpha subunit"/>
    <property type="match status" value="1"/>
</dbReference>
<protein>
    <submittedName>
        <fullName evidence="1">Uncharacterized protein</fullName>
    </submittedName>
</protein>
<evidence type="ECO:0000313" key="1">
    <source>
        <dbReference type="EMBL" id="KAF4373169.1"/>
    </source>
</evidence>
<organism evidence="1 2">
    <name type="scientific">Cannabis sativa</name>
    <name type="common">Hemp</name>
    <name type="synonym">Marijuana</name>
    <dbReference type="NCBI Taxonomy" id="3483"/>
    <lineage>
        <taxon>Eukaryota</taxon>
        <taxon>Viridiplantae</taxon>
        <taxon>Streptophyta</taxon>
        <taxon>Embryophyta</taxon>
        <taxon>Tracheophyta</taxon>
        <taxon>Spermatophyta</taxon>
        <taxon>Magnoliopsida</taxon>
        <taxon>eudicotyledons</taxon>
        <taxon>Gunneridae</taxon>
        <taxon>Pentapetalae</taxon>
        <taxon>rosids</taxon>
        <taxon>fabids</taxon>
        <taxon>Rosales</taxon>
        <taxon>Cannabaceae</taxon>
        <taxon>Cannabis</taxon>
    </lineage>
</organism>
<dbReference type="EMBL" id="JAATIP010000101">
    <property type="protein sequence ID" value="KAF4373169.1"/>
    <property type="molecule type" value="Genomic_DNA"/>
</dbReference>
<sequence length="192" mass="20853">MNLKEIVLRRNLYGTRETSICGKGPEYVTAQDILPSSVEIVDNTHHITNLTEPINLCDYLDLGLFLGRDIKGNFRGNCPRETTNNTQATTMGRGRGGRFPAAPNQIQCQLCQKLRHNSEGQPLHDFSSDASPRIQAPTITVAPQKTQIPVSHSFSVLTSSVGQLTEPIPTSVAPAVPVVARTTPIVPSELPS</sequence>
<dbReference type="Proteomes" id="UP000525078">
    <property type="component" value="Unassembled WGS sequence"/>
</dbReference>
<gene>
    <name evidence="1" type="ORF">F8388_019351</name>
</gene>
<accession>A0A7J6FTN7</accession>
<comment type="caution">
    <text evidence="1">The sequence shown here is derived from an EMBL/GenBank/DDBJ whole genome shotgun (WGS) entry which is preliminary data.</text>
</comment>
<proteinExistence type="predicted"/>
<evidence type="ECO:0000313" key="2">
    <source>
        <dbReference type="Proteomes" id="UP000525078"/>
    </source>
</evidence>